<dbReference type="Gene3D" id="1.10.260.40">
    <property type="entry name" value="lambda repressor-like DNA-binding domains"/>
    <property type="match status" value="1"/>
</dbReference>
<evidence type="ECO:0000256" key="1">
    <source>
        <dbReference type="ARBA" id="ARBA00009802"/>
    </source>
</evidence>
<dbReference type="SUPFAM" id="SSF47413">
    <property type="entry name" value="lambda repressor-like DNA-binding domains"/>
    <property type="match status" value="1"/>
</dbReference>
<proteinExistence type="inferred from homology"/>
<protein>
    <recommendedName>
        <fullName evidence="3">HTH cro/C1-type domain-containing protein</fullName>
    </recommendedName>
</protein>
<dbReference type="Pfam" id="PF13560">
    <property type="entry name" value="HTH_31"/>
    <property type="match status" value="1"/>
</dbReference>
<dbReference type="Proteomes" id="UP000287166">
    <property type="component" value="Unassembled WGS sequence"/>
</dbReference>
<dbReference type="CDD" id="cd00093">
    <property type="entry name" value="HTH_XRE"/>
    <property type="match status" value="1"/>
</dbReference>
<dbReference type="OrthoDB" id="3226546at2759"/>
<evidence type="ECO:0000256" key="2">
    <source>
        <dbReference type="ARBA" id="ARBA00035107"/>
    </source>
</evidence>
<gene>
    <name evidence="4" type="ORF">SCP_0604380</name>
</gene>
<dbReference type="InterPro" id="IPR010982">
    <property type="entry name" value="Lambda_DNA-bd_dom_sf"/>
</dbReference>
<comment type="function">
    <text evidence="2">Transcriptional coactivator that stimulates GCN4-dependent transcriptional activity by bridging the DNA-binding region of GCN4 and TBP (SPT15), thereby recruiting TBP to GCN4-bound promoters. Involved in induction of the ribosome quality control (RQC) pathway; a pathway that degrades nascent peptide chains during problematic translation. Required to prevent stalled ribosomes from frameshifting.</text>
</comment>
<dbReference type="InterPro" id="IPR001387">
    <property type="entry name" value="Cro/C1-type_HTH"/>
</dbReference>
<sequence>MAPNPQCTALAAAKDRKGLSYEQIASQLGTSEQHVVDICTGSKHPTTTEFDALARVLGITAPPPSDGAHVRV</sequence>
<accession>A0A401GQM2</accession>
<feature type="domain" description="HTH cro/C1-type" evidence="3">
    <location>
        <begin position="9"/>
        <end position="64"/>
    </location>
</feature>
<evidence type="ECO:0000313" key="5">
    <source>
        <dbReference type="Proteomes" id="UP000287166"/>
    </source>
</evidence>
<keyword evidence="5" id="KW-1185">Reference proteome</keyword>
<name>A0A401GQM2_9APHY</name>
<reference evidence="4 5" key="1">
    <citation type="journal article" date="2018" name="Sci. Rep.">
        <title>Genome sequence of the cauliflower mushroom Sparassis crispa (Hanabiratake) and its association with beneficial usage.</title>
        <authorList>
            <person name="Kiyama R."/>
            <person name="Furutani Y."/>
            <person name="Kawaguchi K."/>
            <person name="Nakanishi T."/>
        </authorList>
    </citation>
    <scope>NUCLEOTIDE SEQUENCE [LARGE SCALE GENOMIC DNA]</scope>
</reference>
<dbReference type="GO" id="GO:0003677">
    <property type="term" value="F:DNA binding"/>
    <property type="evidence" value="ECO:0007669"/>
    <property type="project" value="InterPro"/>
</dbReference>
<comment type="caution">
    <text evidence="4">The sequence shown here is derived from an EMBL/GenBank/DDBJ whole genome shotgun (WGS) entry which is preliminary data.</text>
</comment>
<dbReference type="InParanoid" id="A0A401GQM2"/>
<evidence type="ECO:0000259" key="3">
    <source>
        <dbReference type="SMART" id="SM00530"/>
    </source>
</evidence>
<comment type="similarity">
    <text evidence="1">Belongs to the MBF1 family.</text>
</comment>
<organism evidence="4 5">
    <name type="scientific">Sparassis crispa</name>
    <dbReference type="NCBI Taxonomy" id="139825"/>
    <lineage>
        <taxon>Eukaryota</taxon>
        <taxon>Fungi</taxon>
        <taxon>Dikarya</taxon>
        <taxon>Basidiomycota</taxon>
        <taxon>Agaricomycotina</taxon>
        <taxon>Agaricomycetes</taxon>
        <taxon>Polyporales</taxon>
        <taxon>Sparassidaceae</taxon>
        <taxon>Sparassis</taxon>
    </lineage>
</organism>
<dbReference type="GeneID" id="38781376"/>
<dbReference type="RefSeq" id="XP_027615372.1">
    <property type="nucleotide sequence ID" value="XM_027759571.1"/>
</dbReference>
<dbReference type="EMBL" id="BFAD01000006">
    <property type="protein sequence ID" value="GBE84459.1"/>
    <property type="molecule type" value="Genomic_DNA"/>
</dbReference>
<evidence type="ECO:0000313" key="4">
    <source>
        <dbReference type="EMBL" id="GBE84459.1"/>
    </source>
</evidence>
<dbReference type="AlphaFoldDB" id="A0A401GQM2"/>
<dbReference type="SMART" id="SM00530">
    <property type="entry name" value="HTH_XRE"/>
    <property type="match status" value="1"/>
</dbReference>